<dbReference type="AlphaFoldDB" id="A0A813HV28"/>
<dbReference type="Proteomes" id="UP000654075">
    <property type="component" value="Unassembled WGS sequence"/>
</dbReference>
<dbReference type="SUPFAM" id="SSF51998">
    <property type="entry name" value="PFL-like glycyl radical enzymes"/>
    <property type="match status" value="1"/>
</dbReference>
<dbReference type="PANTHER" id="PTHR37560">
    <property type="entry name" value="UPF0210 PROTEIN SPR0218"/>
    <property type="match status" value="1"/>
</dbReference>
<sequence>MYQCRRSNPCPRSWQRGRQSCRRSCLILAASPWLSCAFIFWCQCYPWRTHWPPRELAMAAPLLKVRTVTVGITLEREHPEKWPLLIERAAAFNAAATARLTAAGFEVQTTRVSTNSFESYLDATDSAALLEGFRRIDAELVRHGIGLFAAGPARTAEGVALAPDIIKLGPRISLSGVMPGPLDSKMASNLAAAVLRIAQETEGGEGNFQFCASFNVQPGIPFFPAAYHEGEPGFAIGCETSALLWDALPRAAGDLELAQQLLIKTFEEQMKPLEEIAIELSQIHEFPYNGIDASVAPLGSAPPLTDSFESLGLGRFGESGTLAVSALVTGALKQLKGLKICGYTGLMLPPLEDAGLARRAVEQGYRIHDLLMYSAVCGLGLDTVPIPGNVEQQKVAALLLDVAALAFRLNKPLTARLFPVPGKVAGEKTDFKNPFLCAHSPGLRSDLGIKAHRLCPKSEHEGSASLLRRPQRQGAVVWPLLQAATLQAPTAMVLKMTPGEDNQQSAAASAKEGCLLLLLLLWLWLLLLLLVVVP</sequence>
<evidence type="ECO:0000256" key="1">
    <source>
        <dbReference type="SAM" id="Phobius"/>
    </source>
</evidence>
<dbReference type="Gene3D" id="3.20.70.20">
    <property type="match status" value="1"/>
</dbReference>
<dbReference type="PANTHER" id="PTHR37560:SF2">
    <property type="entry name" value="DUF711 DOMAIN-CONTAINING PROTEIN"/>
    <property type="match status" value="1"/>
</dbReference>
<organism evidence="2 3">
    <name type="scientific">Polarella glacialis</name>
    <name type="common">Dinoflagellate</name>
    <dbReference type="NCBI Taxonomy" id="89957"/>
    <lineage>
        <taxon>Eukaryota</taxon>
        <taxon>Sar</taxon>
        <taxon>Alveolata</taxon>
        <taxon>Dinophyceae</taxon>
        <taxon>Suessiales</taxon>
        <taxon>Suessiaceae</taxon>
        <taxon>Polarella</taxon>
    </lineage>
</organism>
<dbReference type="OrthoDB" id="10263808at2759"/>
<keyword evidence="3" id="KW-1185">Reference proteome</keyword>
<dbReference type="Pfam" id="PF05167">
    <property type="entry name" value="DUF711"/>
    <property type="match status" value="1"/>
</dbReference>
<comment type="caution">
    <text evidence="2">The sequence shown here is derived from an EMBL/GenBank/DDBJ whole genome shotgun (WGS) entry which is preliminary data.</text>
</comment>
<keyword evidence="1" id="KW-0472">Membrane</keyword>
<dbReference type="OMA" id="TGTMAFR"/>
<keyword evidence="1" id="KW-1133">Transmembrane helix</keyword>
<proteinExistence type="predicted"/>
<name>A0A813HV28_POLGL</name>
<gene>
    <name evidence="2" type="ORF">PGLA1383_LOCUS56209</name>
</gene>
<dbReference type="EMBL" id="CAJNNV010032942">
    <property type="protein sequence ID" value="CAE8641591.1"/>
    <property type="molecule type" value="Genomic_DNA"/>
</dbReference>
<keyword evidence="1" id="KW-0812">Transmembrane</keyword>
<dbReference type="InterPro" id="IPR007841">
    <property type="entry name" value="UPF0210"/>
</dbReference>
<reference evidence="2" key="1">
    <citation type="submission" date="2021-02" db="EMBL/GenBank/DDBJ databases">
        <authorList>
            <person name="Dougan E. K."/>
            <person name="Rhodes N."/>
            <person name="Thang M."/>
            <person name="Chan C."/>
        </authorList>
    </citation>
    <scope>NUCLEOTIDE SEQUENCE</scope>
</reference>
<protein>
    <recommendedName>
        <fullName evidence="4">DUF711 family protein</fullName>
    </recommendedName>
</protein>
<feature type="transmembrane region" description="Helical" evidence="1">
    <location>
        <begin position="21"/>
        <end position="41"/>
    </location>
</feature>
<accession>A0A813HV28</accession>
<evidence type="ECO:0008006" key="4">
    <source>
        <dbReference type="Google" id="ProtNLM"/>
    </source>
</evidence>
<evidence type="ECO:0000313" key="2">
    <source>
        <dbReference type="EMBL" id="CAE8641591.1"/>
    </source>
</evidence>
<evidence type="ECO:0000313" key="3">
    <source>
        <dbReference type="Proteomes" id="UP000654075"/>
    </source>
</evidence>
<feature type="transmembrane region" description="Helical" evidence="1">
    <location>
        <begin position="515"/>
        <end position="533"/>
    </location>
</feature>